<keyword evidence="2" id="KW-0813">Transport</keyword>
<evidence type="ECO:0000256" key="5">
    <source>
        <dbReference type="ARBA" id="ARBA00023136"/>
    </source>
</evidence>
<dbReference type="PANTHER" id="PTHR43243:SF4">
    <property type="entry name" value="CATIONIC AMINO ACID TRANSPORTER 4"/>
    <property type="match status" value="1"/>
</dbReference>
<feature type="transmembrane region" description="Helical" evidence="6">
    <location>
        <begin position="154"/>
        <end position="176"/>
    </location>
</feature>
<keyword evidence="5 6" id="KW-0472">Membrane</keyword>
<feature type="transmembrane region" description="Helical" evidence="6">
    <location>
        <begin position="370"/>
        <end position="394"/>
    </location>
</feature>
<feature type="transmembrane region" description="Helical" evidence="6">
    <location>
        <begin position="260"/>
        <end position="279"/>
    </location>
</feature>
<feature type="transmembrane region" description="Helical" evidence="6">
    <location>
        <begin position="126"/>
        <end position="148"/>
    </location>
</feature>
<feature type="transmembrane region" description="Helical" evidence="6">
    <location>
        <begin position="286"/>
        <end position="307"/>
    </location>
</feature>
<feature type="transmembrane region" description="Helical" evidence="6">
    <location>
        <begin position="553"/>
        <end position="573"/>
    </location>
</feature>
<evidence type="ECO:0000256" key="3">
    <source>
        <dbReference type="ARBA" id="ARBA00022692"/>
    </source>
</evidence>
<dbReference type="InterPro" id="IPR002293">
    <property type="entry name" value="AA/rel_permease1"/>
</dbReference>
<evidence type="ECO:0000256" key="1">
    <source>
        <dbReference type="ARBA" id="ARBA00004141"/>
    </source>
</evidence>
<dbReference type="EMBL" id="RBNJ01015901">
    <property type="protein sequence ID" value="RUS24466.1"/>
    <property type="molecule type" value="Genomic_DNA"/>
</dbReference>
<dbReference type="PANTHER" id="PTHR43243">
    <property type="entry name" value="INNER MEMBRANE TRANSPORTER YGJI-RELATED"/>
    <property type="match status" value="1"/>
</dbReference>
<protein>
    <submittedName>
        <fullName evidence="7">Amino acid permease-domain-containing protein</fullName>
    </submittedName>
</protein>
<comment type="caution">
    <text evidence="7">The sequence shown here is derived from an EMBL/GenBank/DDBJ whole genome shotgun (WGS) entry which is preliminary data.</text>
</comment>
<dbReference type="GO" id="GO:0015171">
    <property type="term" value="F:amino acid transmembrane transporter activity"/>
    <property type="evidence" value="ECO:0007669"/>
    <property type="project" value="TreeGrafter"/>
</dbReference>
<reference evidence="7 8" key="1">
    <citation type="journal article" date="2018" name="New Phytol.">
        <title>Phylogenomics of Endogonaceae and evolution of mycorrhizas within Mucoromycota.</title>
        <authorList>
            <person name="Chang Y."/>
            <person name="Desiro A."/>
            <person name="Na H."/>
            <person name="Sandor L."/>
            <person name="Lipzen A."/>
            <person name="Clum A."/>
            <person name="Barry K."/>
            <person name="Grigoriev I.V."/>
            <person name="Martin F.M."/>
            <person name="Stajich J.E."/>
            <person name="Smith M.E."/>
            <person name="Bonito G."/>
            <person name="Spatafora J.W."/>
        </authorList>
    </citation>
    <scope>NUCLEOTIDE SEQUENCE [LARGE SCALE GENOMIC DNA]</scope>
    <source>
        <strain evidence="7 8">AD002</strain>
    </source>
</reference>
<feature type="transmembrane region" description="Helical" evidence="6">
    <location>
        <begin position="197"/>
        <end position="221"/>
    </location>
</feature>
<dbReference type="Proteomes" id="UP000274822">
    <property type="component" value="Unassembled WGS sequence"/>
</dbReference>
<evidence type="ECO:0000256" key="4">
    <source>
        <dbReference type="ARBA" id="ARBA00022989"/>
    </source>
</evidence>
<feature type="transmembrane region" description="Helical" evidence="6">
    <location>
        <begin position="327"/>
        <end position="349"/>
    </location>
</feature>
<dbReference type="Pfam" id="PF13520">
    <property type="entry name" value="AA_permease_2"/>
    <property type="match status" value="1"/>
</dbReference>
<keyword evidence="4 6" id="KW-1133">Transmembrane helix</keyword>
<feature type="transmembrane region" description="Helical" evidence="6">
    <location>
        <begin position="491"/>
        <end position="513"/>
    </location>
</feature>
<dbReference type="GO" id="GO:0016020">
    <property type="term" value="C:membrane"/>
    <property type="evidence" value="ECO:0007669"/>
    <property type="project" value="UniProtKB-SubCell"/>
</dbReference>
<organism evidence="7 8">
    <name type="scientific">Jimgerdemannia flammicorona</name>
    <dbReference type="NCBI Taxonomy" id="994334"/>
    <lineage>
        <taxon>Eukaryota</taxon>
        <taxon>Fungi</taxon>
        <taxon>Fungi incertae sedis</taxon>
        <taxon>Mucoromycota</taxon>
        <taxon>Mucoromycotina</taxon>
        <taxon>Endogonomycetes</taxon>
        <taxon>Endogonales</taxon>
        <taxon>Endogonaceae</taxon>
        <taxon>Jimgerdemannia</taxon>
    </lineage>
</organism>
<proteinExistence type="predicted"/>
<dbReference type="Gene3D" id="1.20.1740.10">
    <property type="entry name" value="Amino acid/polyamine transporter I"/>
    <property type="match status" value="1"/>
</dbReference>
<evidence type="ECO:0000256" key="2">
    <source>
        <dbReference type="ARBA" id="ARBA00022448"/>
    </source>
</evidence>
<accession>A0A433Q3W0</accession>
<name>A0A433Q3W0_9FUNG</name>
<dbReference type="AlphaFoldDB" id="A0A433Q3W0"/>
<keyword evidence="8" id="KW-1185">Reference proteome</keyword>
<evidence type="ECO:0000256" key="6">
    <source>
        <dbReference type="SAM" id="Phobius"/>
    </source>
</evidence>
<evidence type="ECO:0000313" key="7">
    <source>
        <dbReference type="EMBL" id="RUS24466.1"/>
    </source>
</evidence>
<feature type="transmembrane region" description="Helical" evidence="6">
    <location>
        <begin position="466"/>
        <end position="485"/>
    </location>
</feature>
<gene>
    <name evidence="7" type="ORF">BC938DRAFT_473537</name>
</gene>
<feature type="transmembrane region" description="Helical" evidence="6">
    <location>
        <begin position="414"/>
        <end position="437"/>
    </location>
</feature>
<comment type="subcellular location">
    <subcellularLocation>
        <location evidence="1">Membrane</location>
        <topology evidence="1">Multi-pass membrane protein</topology>
    </subcellularLocation>
</comment>
<feature type="transmembrane region" description="Helical" evidence="6">
    <location>
        <begin position="525"/>
        <end position="547"/>
    </location>
</feature>
<keyword evidence="3 6" id="KW-0812">Transmembrane</keyword>
<sequence>MSLIGSLSIRFPTRPQLVTPPQIKPLSICTPPPYPSLQWRPLSLLQRKAIKSTNSHMYPDVDTKMEEAGGGVKINYTASPESYERQPGETSTHYYARRLIAVKPMEALAYEASHSGLKRALGRWDLIFVGIGAIIGTGIFVLSGHAAANNAGPAVVISFVIAGFASALAALSYSELAAMIPVAGSAYTYSYATMGEFVAWIIGWDLILEYAVGAATVAVGWSGYFVAFFSACGVELSSSWTNSPLGWDEAAQTFTVDKTGYFNVPGFVVVILLTILLTIGIRESAMFNNIIVVLKLVVVVIFIFGSARFVNPANWQPFVPPSTDGDWHHFGVAGIFAAAQQIFFAYIGFDAVTTAALESKDPPRDLPIGIIGSLLICTVFYIVVALVLTGVAPYQHLNVKAPIAVAVTITGQKWLLIIVTLGALAGLTSVMLILLLGQPRIFYSMAKDGLLPPIFGKLHPRFRTPYVPTIITGVVTAILGAFLPIDILGNMTSVGTLLAFFLVHVGVLVLRFTRPDIPRPFKIPGPGYFWMVVPIIGAATSLLLIVVSETTTIWRVLIWLALGLVIYFSYGYWHSKINTDPRSAFEQSGEYEDAVL</sequence>
<evidence type="ECO:0000313" key="8">
    <source>
        <dbReference type="Proteomes" id="UP000274822"/>
    </source>
</evidence>